<proteinExistence type="predicted"/>
<feature type="signal peptide" evidence="1">
    <location>
        <begin position="1"/>
        <end position="19"/>
    </location>
</feature>
<organism evidence="2">
    <name type="scientific">Tetraselmis sp. GSL018</name>
    <dbReference type="NCBI Taxonomy" id="582737"/>
    <lineage>
        <taxon>Eukaryota</taxon>
        <taxon>Viridiplantae</taxon>
        <taxon>Chlorophyta</taxon>
        <taxon>core chlorophytes</taxon>
        <taxon>Chlorodendrophyceae</taxon>
        <taxon>Chlorodendrales</taxon>
        <taxon>Chlorodendraceae</taxon>
        <taxon>Tetraselmis</taxon>
    </lineage>
</organism>
<dbReference type="AlphaFoldDB" id="A0A061QYJ6"/>
<reference evidence="2" key="1">
    <citation type="submission" date="2014-05" db="EMBL/GenBank/DDBJ databases">
        <title>The transcriptome of the halophilic microalga Tetraselmis sp. GSL018 isolated from the Great Salt Lake, Utah.</title>
        <authorList>
            <person name="Jinkerson R.E."/>
            <person name="D'Adamo S."/>
            <person name="Posewitz M.C."/>
        </authorList>
    </citation>
    <scope>NUCLEOTIDE SEQUENCE</scope>
    <source>
        <strain evidence="2">GSL018</strain>
    </source>
</reference>
<accession>A0A061QYJ6</accession>
<keyword evidence="1" id="KW-0732">Signal</keyword>
<feature type="non-terminal residue" evidence="2">
    <location>
        <position position="34"/>
    </location>
</feature>
<dbReference type="EMBL" id="GBEZ01023506">
    <property type="protein sequence ID" value="JAC63386.1"/>
    <property type="molecule type" value="Transcribed_RNA"/>
</dbReference>
<protein>
    <submittedName>
        <fullName evidence="2">Uncharacterized protein</fullName>
    </submittedName>
</protein>
<sequence>MLHCITMCHFIVLFDRVWLASIIYNTIPQQLQNL</sequence>
<name>A0A061QYJ6_9CHLO</name>
<feature type="chain" id="PRO_5001609247" evidence="1">
    <location>
        <begin position="20"/>
        <end position="34"/>
    </location>
</feature>
<evidence type="ECO:0000313" key="2">
    <source>
        <dbReference type="EMBL" id="JAC63386.1"/>
    </source>
</evidence>
<gene>
    <name evidence="2" type="ORF">TSPGSL018_20803</name>
</gene>
<evidence type="ECO:0000256" key="1">
    <source>
        <dbReference type="SAM" id="SignalP"/>
    </source>
</evidence>